<dbReference type="InterPro" id="IPR017511">
    <property type="entry name" value="PQQ_mDH"/>
</dbReference>
<evidence type="ECO:0000313" key="6">
    <source>
        <dbReference type="EMBL" id="EAW33153.1"/>
    </source>
</evidence>
<keyword evidence="3" id="KW-0560">Oxidoreductase</keyword>
<dbReference type="SUPFAM" id="SSF50998">
    <property type="entry name" value="Quinoprotein alcohol dehydrogenase-like"/>
    <property type="match status" value="1"/>
</dbReference>
<evidence type="ECO:0000256" key="1">
    <source>
        <dbReference type="ARBA" id="ARBA00001931"/>
    </source>
</evidence>
<dbReference type="InterPro" id="IPR002372">
    <property type="entry name" value="PQQ_rpt_dom"/>
</dbReference>
<dbReference type="InterPro" id="IPR018391">
    <property type="entry name" value="PQQ_b-propeller_rpt"/>
</dbReference>
<dbReference type="GO" id="GO:0008876">
    <property type="term" value="F:quinoprotein glucose dehydrogenase activity"/>
    <property type="evidence" value="ECO:0007669"/>
    <property type="project" value="TreeGrafter"/>
</dbReference>
<reference evidence="6 7" key="1">
    <citation type="journal article" date="2010" name="J. Bacteriol.">
        <title>Genome sequence of the oligotrophic marine Gammaproteobacterium HTCC2143, isolated from the Oregon Coast.</title>
        <authorList>
            <person name="Oh H.M."/>
            <person name="Kang I."/>
            <person name="Ferriera S."/>
            <person name="Giovannoni S.J."/>
            <person name="Cho J.C."/>
        </authorList>
    </citation>
    <scope>NUCLEOTIDE SEQUENCE [LARGE SCALE GENOMIC DNA]</scope>
    <source>
        <strain evidence="6 7">HTCC2143</strain>
    </source>
</reference>
<comment type="cofactor">
    <cofactor evidence="1">
        <name>pyrroloquinoline quinone</name>
        <dbReference type="ChEBI" id="CHEBI:58442"/>
    </cofactor>
</comment>
<organism evidence="6 7">
    <name type="scientific">marine gamma proteobacterium HTCC2143</name>
    <dbReference type="NCBI Taxonomy" id="247633"/>
    <lineage>
        <taxon>Bacteria</taxon>
        <taxon>Pseudomonadati</taxon>
        <taxon>Pseudomonadota</taxon>
        <taxon>Gammaproteobacteria</taxon>
        <taxon>Cellvibrionales</taxon>
        <taxon>Spongiibacteraceae</taxon>
        <taxon>BD1-7 clade</taxon>
    </lineage>
</organism>
<dbReference type="GO" id="GO:0048038">
    <property type="term" value="F:quinone binding"/>
    <property type="evidence" value="ECO:0007669"/>
    <property type="project" value="InterPro"/>
</dbReference>
<accession>A0YAJ9</accession>
<proteinExistence type="inferred from homology"/>
<dbReference type="PROSITE" id="PS51257">
    <property type="entry name" value="PROKAR_LIPOPROTEIN"/>
    <property type="match status" value="1"/>
</dbReference>
<evidence type="ECO:0000259" key="5">
    <source>
        <dbReference type="Pfam" id="PF01011"/>
    </source>
</evidence>
<comment type="caution">
    <text evidence="6">The sequence shown here is derived from an EMBL/GenBank/DDBJ whole genome shotgun (WGS) entry which is preliminary data.</text>
</comment>
<evidence type="ECO:0000256" key="3">
    <source>
        <dbReference type="ARBA" id="ARBA00023002"/>
    </source>
</evidence>
<evidence type="ECO:0000256" key="2">
    <source>
        <dbReference type="ARBA" id="ARBA00008156"/>
    </source>
</evidence>
<comment type="similarity">
    <text evidence="2">Belongs to the bacterial PQQ dehydrogenase family.</text>
</comment>
<gene>
    <name evidence="6" type="ORF">GP2143_17896</name>
</gene>
<evidence type="ECO:0000313" key="7">
    <source>
        <dbReference type="Proteomes" id="UP000004931"/>
    </source>
</evidence>
<dbReference type="PANTHER" id="PTHR32303">
    <property type="entry name" value="QUINOPROTEIN ALCOHOL DEHYDROGENASE (CYTOCHROME C)"/>
    <property type="match status" value="1"/>
</dbReference>
<dbReference type="Gene3D" id="2.140.10.10">
    <property type="entry name" value="Quinoprotein alcohol dehydrogenase-like superfamily"/>
    <property type="match status" value="1"/>
</dbReference>
<feature type="region of interest" description="Disordered" evidence="4">
    <location>
        <begin position="34"/>
        <end position="54"/>
    </location>
</feature>
<feature type="compositionally biased region" description="Polar residues" evidence="4">
    <location>
        <begin position="39"/>
        <end position="50"/>
    </location>
</feature>
<name>A0YAJ9_9GAMM</name>
<dbReference type="EMBL" id="AAVT01000001">
    <property type="protein sequence ID" value="EAW33153.1"/>
    <property type="molecule type" value="Genomic_DNA"/>
</dbReference>
<dbReference type="eggNOG" id="COG4993">
    <property type="taxonomic scope" value="Bacteria"/>
</dbReference>
<dbReference type="CDD" id="cd10280">
    <property type="entry name" value="PQQ_mGDH"/>
    <property type="match status" value="1"/>
</dbReference>
<keyword evidence="7" id="KW-1185">Reference proteome</keyword>
<dbReference type="STRING" id="247633.GP2143_17896"/>
<evidence type="ECO:0000256" key="4">
    <source>
        <dbReference type="SAM" id="MobiDB-lite"/>
    </source>
</evidence>
<dbReference type="GO" id="GO:0016020">
    <property type="term" value="C:membrane"/>
    <property type="evidence" value="ECO:0007669"/>
    <property type="project" value="InterPro"/>
</dbReference>
<dbReference type="OrthoDB" id="9794322at2"/>
<dbReference type="Proteomes" id="UP000004931">
    <property type="component" value="Unassembled WGS sequence"/>
</dbReference>
<dbReference type="PANTHER" id="PTHR32303:SF4">
    <property type="entry name" value="QUINOPROTEIN GLUCOSE DEHYDROGENASE"/>
    <property type="match status" value="1"/>
</dbReference>
<protein>
    <submittedName>
        <fullName evidence="6">Quinoprotein</fullName>
    </submittedName>
</protein>
<dbReference type="SMART" id="SM00564">
    <property type="entry name" value="PQQ"/>
    <property type="match status" value="5"/>
</dbReference>
<sequence>MIDTTKTNVGINPAVLLYLSLLVILTGCEQYQDPPPANTPAQTRDASSVSLYGGEGGRQYTDSQEITTANIHRLQPLWSYHTGEISRGSASVRASTSFEATPILVEGILYLCTPFNRVVALDAATGAEFWSHDPKVNLQGHYANNLVCRGVSFWRDPQITDNQHCAARIFSNTNDTRLIALDAKTGKPCTDFGKKGEVNTAIGPGNVAYVGEYQHTSPPAIIGDKVVIGGSVSDGSGIDAPSGVVRAFDARSGKLVWAQDMAPPGYDYASHGVSDSGYALATPNVWAPMIADEQLNLVYAPTGNPLPDYFREYSGDGRPERGHYGSSLVAMNGDTGEIEWHYQFVHRDFWDFDTPAQPTLFELQRDGKTIPAVAQGTKMGFIFILDRRNGKPLFAVEERPVPQNKKFPDLVLSPTQPIPILPKSVAHNDLNLNDTYGLTPWDKSQCRQQMESLHYQGMYTPPSTDWTLMFTGNAGGINWGGLAIDQRRQLLVVNASNLAFKVKLFPSADYSRLRKDNPGKEISLQSGMPFGMWREMIMSPLGIPCNPTPWGTLTGIDLKTGEQLWQSTLGTTRDLAPLPIGLNTGTPNLGGPLMTASGITFIGATMDNYLRAFDNRNGKEVWRTRLPSPANATPMSYEISDIDGSRRQIVVVAAGGNSGSPITMSDTLIAFALEEE</sequence>
<dbReference type="AlphaFoldDB" id="A0YAJ9"/>
<dbReference type="Pfam" id="PF01011">
    <property type="entry name" value="PQQ"/>
    <property type="match status" value="1"/>
</dbReference>
<dbReference type="InterPro" id="IPR011047">
    <property type="entry name" value="Quinoprotein_ADH-like_sf"/>
</dbReference>
<feature type="domain" description="Pyrrolo-quinoline quinone repeat" evidence="5">
    <location>
        <begin position="53"/>
        <end position="640"/>
    </location>
</feature>